<gene>
    <name evidence="1" type="ordered locus">Hprae_1137</name>
</gene>
<dbReference type="RefSeq" id="WP_014553313.1">
    <property type="nucleotide sequence ID" value="NC_017455.1"/>
</dbReference>
<evidence type="ECO:0000313" key="2">
    <source>
        <dbReference type="Proteomes" id="UP000006866"/>
    </source>
</evidence>
<protein>
    <recommendedName>
        <fullName evidence="3">DUF429 domain-containing protein</fullName>
    </recommendedName>
</protein>
<dbReference type="KEGG" id="hpk:Hprae_1137"/>
<accession>E3DLT8</accession>
<proteinExistence type="predicted"/>
<dbReference type="STRING" id="572479.Hprae_1137"/>
<dbReference type="EMBL" id="CP002175">
    <property type="protein sequence ID" value="ADO77285.1"/>
    <property type="molecule type" value="Genomic_DNA"/>
</dbReference>
<reference evidence="1 2" key="2">
    <citation type="journal article" date="2011" name="Stand. Genomic Sci.">
        <title>Complete genome sequence of the extremely halophilic Halanaerobium praevalens type strain (GSL).</title>
        <authorList>
            <person name="Ivanova N."/>
            <person name="Sikorski J."/>
            <person name="Chertkov O."/>
            <person name="Nolan M."/>
            <person name="Lucas S."/>
            <person name="Hammon N."/>
            <person name="Deshpande S."/>
            <person name="Cheng J.F."/>
            <person name="Tapia R."/>
            <person name="Han C."/>
            <person name="Goodwin L."/>
            <person name="Pitluck S."/>
            <person name="Huntemann M."/>
            <person name="Liolios K."/>
            <person name="Pagani I."/>
            <person name="Mavromatis K."/>
            <person name="Ovchinikova G."/>
            <person name="Pati A."/>
            <person name="Chen A."/>
            <person name="Palaniappan K."/>
            <person name="Land M."/>
            <person name="Hauser L."/>
            <person name="Brambilla E.M."/>
            <person name="Kannan K.P."/>
            <person name="Rohde M."/>
            <person name="Tindall B.J."/>
            <person name="Goker M."/>
            <person name="Detter J.C."/>
            <person name="Woyke T."/>
            <person name="Bristow J."/>
            <person name="Eisen J.A."/>
            <person name="Markowitz V."/>
            <person name="Hugenholtz P."/>
            <person name="Kyrpides N.C."/>
            <person name="Klenk H.P."/>
            <person name="Lapidus A."/>
        </authorList>
    </citation>
    <scope>NUCLEOTIDE SEQUENCE [LARGE SCALE GENOMIC DNA]</scope>
    <source>
        <strain evidence="2">ATCC 33744 / DSM 2228 / GSL</strain>
    </source>
</reference>
<dbReference type="Proteomes" id="UP000006866">
    <property type="component" value="Chromosome"/>
</dbReference>
<name>E3DLT8_HALPG</name>
<dbReference type="eggNOG" id="ENOG5032RIT">
    <property type="taxonomic scope" value="Bacteria"/>
</dbReference>
<organism evidence="1 2">
    <name type="scientific">Halanaerobium praevalens (strain ATCC 33744 / DSM 2228 / GSL)</name>
    <dbReference type="NCBI Taxonomy" id="572479"/>
    <lineage>
        <taxon>Bacteria</taxon>
        <taxon>Bacillati</taxon>
        <taxon>Bacillota</taxon>
        <taxon>Clostridia</taxon>
        <taxon>Halanaerobiales</taxon>
        <taxon>Halanaerobiaceae</taxon>
        <taxon>Halanaerobium</taxon>
    </lineage>
</organism>
<evidence type="ECO:0008006" key="3">
    <source>
        <dbReference type="Google" id="ProtNLM"/>
    </source>
</evidence>
<keyword evidence="2" id="KW-1185">Reference proteome</keyword>
<sequence length="252" mass="28429">MSKNNLLAIGWDVGGWMGANHGFSIICWDYEQKKYSWLGDPVELRIPAKSLFSLNYILQKVIGENEIKINDYDLVIGIDAPLSFPRKFKDFINGKEKAFYRPEKEIYNQLAYRKTDVHIYEELAKKPLSAVFDRLGTNATVAIAHLNKWVAEHNFSVQPMLNKNNQRDLIEVYPALLKASKYAAAAEPFKDMIPASVKVGTDAYDSALCAIMALAYGAGSDLKKLPNLVGPEVADQKVKDEGWIYYFPAKNK</sequence>
<dbReference type="OrthoDB" id="2111554at2"/>
<dbReference type="HOGENOM" id="CLU_1088417_0_0_9"/>
<reference evidence="2" key="1">
    <citation type="submission" date="2010-10" db="EMBL/GenBank/DDBJ databases">
        <title>The complete genome of Halanaerobium praevalens DSM 2228.</title>
        <authorList>
            <consortium name="US DOE Joint Genome Institute (JGI-PGF)"/>
            <person name="Lucas S."/>
            <person name="Copeland A."/>
            <person name="Lapidus A."/>
            <person name="Glavina del Rio T."/>
            <person name="Dalin E."/>
            <person name="Tice H."/>
            <person name="Bruce D."/>
            <person name="Goodwin L."/>
            <person name="Pitluck S."/>
            <person name="Kyrpides N."/>
            <person name="Mavromatis K."/>
            <person name="Ivanova N."/>
            <person name="Ovchinnikova G."/>
            <person name="Chertkov O."/>
            <person name="Detter J.C."/>
            <person name="Han C."/>
            <person name="Larimer F."/>
            <person name="Land M."/>
            <person name="Hauser L."/>
            <person name="Markowitz V."/>
            <person name="Cheng J.-F."/>
            <person name="Hugenholtz P."/>
            <person name="Woyke T."/>
            <person name="Wu D."/>
            <person name="Tindall B."/>
            <person name="Pomrenke H.G."/>
            <person name="Brambilla E."/>
            <person name="Klenk H.-P."/>
            <person name="Eisen J.A."/>
        </authorList>
    </citation>
    <scope>NUCLEOTIDE SEQUENCE [LARGE SCALE GENOMIC DNA]</scope>
    <source>
        <strain evidence="2">ATCC 33744 / DSM 2228 / GSL</strain>
    </source>
</reference>
<dbReference type="PATRIC" id="fig|572479.3.peg.1149"/>
<evidence type="ECO:0000313" key="1">
    <source>
        <dbReference type="EMBL" id="ADO77285.1"/>
    </source>
</evidence>
<dbReference type="AlphaFoldDB" id="E3DLT8"/>